<comment type="caution">
    <text evidence="1">The sequence shown here is derived from an EMBL/GenBank/DDBJ whole genome shotgun (WGS) entry which is preliminary data.</text>
</comment>
<evidence type="ECO:0000313" key="1">
    <source>
        <dbReference type="EMBL" id="ERI75452.1"/>
    </source>
</evidence>
<organism evidence="1 2">
    <name type="scientific">[Clostridium] symbiosum ATCC 14940</name>
    <dbReference type="NCBI Taxonomy" id="411472"/>
    <lineage>
        <taxon>Bacteria</taxon>
        <taxon>Bacillati</taxon>
        <taxon>Bacillota</taxon>
        <taxon>Clostridia</taxon>
        <taxon>Lachnospirales</taxon>
        <taxon>Lachnospiraceae</taxon>
        <taxon>Otoolea</taxon>
    </lineage>
</organism>
<dbReference type="EMBL" id="AWSU01000249">
    <property type="protein sequence ID" value="ERI75452.1"/>
    <property type="molecule type" value="Genomic_DNA"/>
</dbReference>
<dbReference type="AlphaFoldDB" id="A0ABC9TV52"/>
<gene>
    <name evidence="1" type="ORF">CLOSYM_03224</name>
</gene>
<dbReference type="Proteomes" id="UP000016491">
    <property type="component" value="Unassembled WGS sequence"/>
</dbReference>
<protein>
    <submittedName>
        <fullName evidence="1">Uncharacterized protein</fullName>
    </submittedName>
</protein>
<evidence type="ECO:0000313" key="2">
    <source>
        <dbReference type="Proteomes" id="UP000016491"/>
    </source>
</evidence>
<reference evidence="1 2" key="1">
    <citation type="submission" date="2013-07" db="EMBL/GenBank/DDBJ databases">
        <authorList>
            <person name="Weinstock G."/>
            <person name="Sodergren E."/>
            <person name="Wylie T."/>
            <person name="Fulton L."/>
            <person name="Fulton R."/>
            <person name="Fronick C."/>
            <person name="O'Laughlin M."/>
            <person name="Godfrey J."/>
            <person name="Miner T."/>
            <person name="Herter B."/>
            <person name="Appelbaum E."/>
            <person name="Cordes M."/>
            <person name="Lek S."/>
            <person name="Wollam A."/>
            <person name="Pepin K.H."/>
            <person name="Palsikar V.B."/>
            <person name="Mitreva M."/>
            <person name="Wilson R.K."/>
        </authorList>
    </citation>
    <scope>NUCLEOTIDE SEQUENCE [LARGE SCALE GENOMIC DNA]</scope>
    <source>
        <strain evidence="1 2">ATCC 14940</strain>
    </source>
</reference>
<sequence length="50" mass="5870">MILKHLPDADRDTLNQYLEHLVEQMAEEEPYLYVGGFKDGIWVMKFTGNL</sequence>
<dbReference type="RefSeq" id="WP_009297855.1">
    <property type="nucleotide sequence ID" value="NZ_KE992786.1"/>
</dbReference>
<accession>A0ABC9TV52</accession>
<proteinExistence type="predicted"/>
<name>A0ABC9TV52_CLOSY</name>